<name>R0KY17_NOSB1</name>
<dbReference type="Proteomes" id="UP000016927">
    <property type="component" value="Unassembled WGS sequence"/>
</dbReference>
<organism evidence="2 3">
    <name type="scientific">Nosema bombycis (strain CQ1 / CVCC 102059)</name>
    <name type="common">Microsporidian parasite</name>
    <name type="synonym">Pebrine of silkworm</name>
    <dbReference type="NCBI Taxonomy" id="578461"/>
    <lineage>
        <taxon>Eukaryota</taxon>
        <taxon>Fungi</taxon>
        <taxon>Fungi incertae sedis</taxon>
        <taxon>Microsporidia</taxon>
        <taxon>Nosematidae</taxon>
        <taxon>Nosema</taxon>
    </lineage>
</organism>
<reference evidence="2 3" key="1">
    <citation type="journal article" date="2013" name="BMC Genomics">
        <title>Comparative genomics of parasitic silkworm microsporidia reveal an association between genome expansion and host adaptation.</title>
        <authorList>
            <person name="Pan G."/>
            <person name="Xu J."/>
            <person name="Li T."/>
            <person name="Xia Q."/>
            <person name="Liu S.L."/>
            <person name="Zhang G."/>
            <person name="Li S."/>
            <person name="Li C."/>
            <person name="Liu H."/>
            <person name="Yang L."/>
            <person name="Liu T."/>
            <person name="Zhang X."/>
            <person name="Wu Z."/>
            <person name="Fan W."/>
            <person name="Dang X."/>
            <person name="Xiang H."/>
            <person name="Tao M."/>
            <person name="Li Y."/>
            <person name="Hu J."/>
            <person name="Li Z."/>
            <person name="Lin L."/>
            <person name="Luo J."/>
            <person name="Geng L."/>
            <person name="Wang L."/>
            <person name="Long M."/>
            <person name="Wan Y."/>
            <person name="He N."/>
            <person name="Zhang Z."/>
            <person name="Lu C."/>
            <person name="Keeling P.J."/>
            <person name="Wang J."/>
            <person name="Xiang Z."/>
            <person name="Zhou Z."/>
        </authorList>
    </citation>
    <scope>NUCLEOTIDE SEQUENCE [LARGE SCALE GENOMIC DNA]</scope>
    <source>
        <strain evidence="3">CQ1 / CVCC 102059</strain>
    </source>
</reference>
<proteinExistence type="predicted"/>
<dbReference type="AlphaFoldDB" id="R0KY17"/>
<dbReference type="HOGENOM" id="CLU_604241_0_0_1"/>
<protein>
    <submittedName>
        <fullName evidence="2">Uncharacterized protein</fullName>
    </submittedName>
</protein>
<evidence type="ECO:0000313" key="3">
    <source>
        <dbReference type="Proteomes" id="UP000016927"/>
    </source>
</evidence>
<accession>R0KY17</accession>
<evidence type="ECO:0000313" key="2">
    <source>
        <dbReference type="EMBL" id="EOB15112.1"/>
    </source>
</evidence>
<feature type="compositionally biased region" description="Basic and acidic residues" evidence="1">
    <location>
        <begin position="260"/>
        <end position="271"/>
    </location>
</feature>
<keyword evidence="3" id="KW-1185">Reference proteome</keyword>
<gene>
    <name evidence="2" type="ORF">NBO_10g0102</name>
</gene>
<evidence type="ECO:0000256" key="1">
    <source>
        <dbReference type="SAM" id="MobiDB-lite"/>
    </source>
</evidence>
<dbReference type="VEuPathDB" id="MicrosporidiaDB:NBO_10g0102"/>
<sequence length="453" mass="50727">MQISHGNTQTPLVLTASVPAQIPRSEDKIISINPPNNILLTEKKGSTHELGLENQNHDEINIQETLSTKDIEESKKDPDQQNSPKTHHSDTNPTFLNLIRKTSIASPVLEPEDQLGLTTSPKKLSIDNLSTAMQDPKLELKPGKNLQDNNMTTYKESFEEGDPKGLSINTKDGTKLESQQSVNSNKIQGVDPKISEALNLSNDEQFILQHENSNKTIQGDDPKISEALNLFNDEQVNFQNKNSTLSNQNQITENPSQISKKNEKKELEKTSVDSTHNNGLAIEKDELKNNKASKVEKKIEKIIEDVDIPEKNKTKPKITEDLKTDLPKKKYDNLKKFANNHSKKKNLLKGVQQKTVSNNDSKTLHIKKDKQLEDSSPIEVLNNHKKSIVEDAHDNSSILRVNGNVSAGKKIKDDGKPQNSVQKNDFISFKVKPFLNGIIPAITLNFTISRRVL</sequence>
<feature type="region of interest" description="Disordered" evidence="1">
    <location>
        <begin position="52"/>
        <end position="95"/>
    </location>
</feature>
<feature type="compositionally biased region" description="Basic and acidic residues" evidence="1">
    <location>
        <begin position="67"/>
        <end position="79"/>
    </location>
</feature>
<feature type="compositionally biased region" description="Polar residues" evidence="1">
    <location>
        <begin position="240"/>
        <end position="259"/>
    </location>
</feature>
<feature type="region of interest" description="Disordered" evidence="1">
    <location>
        <begin position="240"/>
        <end position="277"/>
    </location>
</feature>
<dbReference type="EMBL" id="KB908918">
    <property type="protein sequence ID" value="EOB15112.1"/>
    <property type="molecule type" value="Genomic_DNA"/>
</dbReference>